<keyword evidence="3" id="KW-1185">Reference proteome</keyword>
<accession>A0ABS0LL19</accession>
<protein>
    <submittedName>
        <fullName evidence="2">Transposase</fullName>
    </submittedName>
</protein>
<organism evidence="2 3">
    <name type="scientific">Ruoffia tabacinasalis</name>
    <dbReference type="NCBI Taxonomy" id="87458"/>
    <lineage>
        <taxon>Bacteria</taxon>
        <taxon>Bacillati</taxon>
        <taxon>Bacillota</taxon>
        <taxon>Bacilli</taxon>
        <taxon>Lactobacillales</taxon>
        <taxon>Aerococcaceae</taxon>
        <taxon>Ruoffia</taxon>
    </lineage>
</organism>
<name>A0ABS0LL19_9LACT</name>
<dbReference type="EMBL" id="JACCEL010000024">
    <property type="protein sequence ID" value="MBG9978947.1"/>
    <property type="molecule type" value="Genomic_DNA"/>
</dbReference>
<evidence type="ECO:0000259" key="1">
    <source>
        <dbReference type="Pfam" id="PF02371"/>
    </source>
</evidence>
<comment type="caution">
    <text evidence="2">The sequence shown here is derived from an EMBL/GenBank/DDBJ whole genome shotgun (WGS) entry which is preliminary data.</text>
</comment>
<dbReference type="InterPro" id="IPR003346">
    <property type="entry name" value="Transposase_20"/>
</dbReference>
<reference evidence="2 3" key="1">
    <citation type="submission" date="2020-07" db="EMBL/GenBank/DDBJ databases">
        <title>Facklamia lactis sp. nov., isolated from raw milk.</title>
        <authorList>
            <person name="Doll E.V."/>
            <person name="Huptas C."/>
            <person name="Staib L."/>
            <person name="Wenning M."/>
            <person name="Scherer S."/>
        </authorList>
    </citation>
    <scope>NUCLEOTIDE SEQUENCE [LARGE SCALE GENOMIC DNA]</scope>
    <source>
        <strain evidence="2 3">DSM 104272</strain>
    </source>
</reference>
<evidence type="ECO:0000313" key="3">
    <source>
        <dbReference type="Proteomes" id="UP000823401"/>
    </source>
</evidence>
<proteinExistence type="predicted"/>
<dbReference type="Pfam" id="PF02371">
    <property type="entry name" value="Transposase_20"/>
    <property type="match status" value="1"/>
</dbReference>
<dbReference type="RefSeq" id="WP_197105027.1">
    <property type="nucleotide sequence ID" value="NZ_JACCEL010000024.1"/>
</dbReference>
<gene>
    <name evidence="2" type="ORF">HYQ42_09105</name>
</gene>
<evidence type="ECO:0000313" key="2">
    <source>
        <dbReference type="EMBL" id="MBG9978947.1"/>
    </source>
</evidence>
<sequence length="62" mass="6820">MLGEIGANIDAFSSVEYLASWTCLSQGSYESSGIKKAYRTTRGNKYLRTALAACAQKRLRIV</sequence>
<feature type="domain" description="Transposase IS116/IS110/IS902 C-terminal" evidence="1">
    <location>
        <begin position="1"/>
        <end position="60"/>
    </location>
</feature>
<dbReference type="Proteomes" id="UP000823401">
    <property type="component" value="Unassembled WGS sequence"/>
</dbReference>